<dbReference type="PROSITE" id="PS51318">
    <property type="entry name" value="TAT"/>
    <property type="match status" value="1"/>
</dbReference>
<gene>
    <name evidence="3" type="ORF">GCM10025865_30000</name>
</gene>
<evidence type="ECO:0000256" key="2">
    <source>
        <dbReference type="SAM" id="SignalP"/>
    </source>
</evidence>
<evidence type="ECO:0000313" key="4">
    <source>
        <dbReference type="Proteomes" id="UP001321475"/>
    </source>
</evidence>
<dbReference type="RefSeq" id="WP_286217866.1">
    <property type="nucleotide sequence ID" value="NZ_AP027729.1"/>
</dbReference>
<evidence type="ECO:0000313" key="3">
    <source>
        <dbReference type="EMBL" id="BDZ43701.1"/>
    </source>
</evidence>
<dbReference type="EMBL" id="AP027729">
    <property type="protein sequence ID" value="BDZ43701.1"/>
    <property type="molecule type" value="Genomic_DNA"/>
</dbReference>
<feature type="region of interest" description="Disordered" evidence="1">
    <location>
        <begin position="162"/>
        <end position="189"/>
    </location>
</feature>
<proteinExistence type="predicted"/>
<evidence type="ECO:0000256" key="1">
    <source>
        <dbReference type="SAM" id="MobiDB-lite"/>
    </source>
</evidence>
<dbReference type="InterPro" id="IPR006311">
    <property type="entry name" value="TAT_signal"/>
</dbReference>
<dbReference type="InterPro" id="IPR011051">
    <property type="entry name" value="RmlC_Cupin_sf"/>
</dbReference>
<name>A0ABM8G6G0_9CELL</name>
<feature type="signal peptide" evidence="2">
    <location>
        <begin position="1"/>
        <end position="29"/>
    </location>
</feature>
<dbReference type="SUPFAM" id="SSF51182">
    <property type="entry name" value="RmlC-like cupins"/>
    <property type="match status" value="1"/>
</dbReference>
<dbReference type="Proteomes" id="UP001321475">
    <property type="component" value="Chromosome"/>
</dbReference>
<dbReference type="Gene3D" id="2.60.120.10">
    <property type="entry name" value="Jelly Rolls"/>
    <property type="match status" value="1"/>
</dbReference>
<feature type="chain" id="PRO_5046136717" description="Cupin domain-containing protein" evidence="2">
    <location>
        <begin position="30"/>
        <end position="189"/>
    </location>
</feature>
<reference evidence="4" key="1">
    <citation type="journal article" date="2019" name="Int. J. Syst. Evol. Microbiol.">
        <title>The Global Catalogue of Microorganisms (GCM) 10K type strain sequencing project: providing services to taxonomists for standard genome sequencing and annotation.</title>
        <authorList>
            <consortium name="The Broad Institute Genomics Platform"/>
            <consortium name="The Broad Institute Genome Sequencing Center for Infectious Disease"/>
            <person name="Wu L."/>
            <person name="Ma J."/>
        </authorList>
    </citation>
    <scope>NUCLEOTIDE SEQUENCE [LARGE SCALE GENOMIC DNA]</scope>
    <source>
        <strain evidence="4">NBRC 108565</strain>
    </source>
</reference>
<organism evidence="3 4">
    <name type="scientific">Paraoerskovia sediminicola</name>
    <dbReference type="NCBI Taxonomy" id="1138587"/>
    <lineage>
        <taxon>Bacteria</taxon>
        <taxon>Bacillati</taxon>
        <taxon>Actinomycetota</taxon>
        <taxon>Actinomycetes</taxon>
        <taxon>Micrococcales</taxon>
        <taxon>Cellulomonadaceae</taxon>
        <taxon>Paraoerskovia</taxon>
    </lineage>
</organism>
<sequence>MITPSVSSHRRHVLAIVAGAAALAVTCWAAPAAQASTDDTGGTGETPITVEVITSHATNADDTVVAHITVAPDAAFPWHTHNGPVVVDVIDGDMVYQRASDCVERGYRTHDTFVDPGDEIHTAWNTGEDPLVLVATFYTVPTGAALTLPVEDPPAYCDVRDADHLNPGRPRESAEPTVVRERVHPPNRS</sequence>
<keyword evidence="2" id="KW-0732">Signal</keyword>
<protein>
    <recommendedName>
        <fullName evidence="5">Cupin domain-containing protein</fullName>
    </recommendedName>
</protein>
<accession>A0ABM8G6G0</accession>
<keyword evidence="4" id="KW-1185">Reference proteome</keyword>
<dbReference type="InterPro" id="IPR014710">
    <property type="entry name" value="RmlC-like_jellyroll"/>
</dbReference>
<evidence type="ECO:0008006" key="5">
    <source>
        <dbReference type="Google" id="ProtNLM"/>
    </source>
</evidence>